<dbReference type="AlphaFoldDB" id="A0A931AH62"/>
<evidence type="ECO:0000256" key="2">
    <source>
        <dbReference type="ARBA" id="ARBA00022448"/>
    </source>
</evidence>
<organism evidence="8 9">
    <name type="scientific">Nonomuraea cypriaca</name>
    <dbReference type="NCBI Taxonomy" id="1187855"/>
    <lineage>
        <taxon>Bacteria</taxon>
        <taxon>Bacillati</taxon>
        <taxon>Actinomycetota</taxon>
        <taxon>Actinomycetes</taxon>
        <taxon>Streptosporangiales</taxon>
        <taxon>Streptosporangiaceae</taxon>
        <taxon>Nonomuraea</taxon>
    </lineage>
</organism>
<comment type="similarity">
    <text evidence="6">Belongs to the binding-protein-dependent transport system permease family.</text>
</comment>
<feature type="domain" description="ABC transmembrane type-1" evidence="7">
    <location>
        <begin position="18"/>
        <end position="205"/>
    </location>
</feature>
<comment type="subcellular location">
    <subcellularLocation>
        <location evidence="6">Cell membrane</location>
        <topology evidence="6">Multi-pass membrane protein</topology>
    </subcellularLocation>
    <subcellularLocation>
        <location evidence="1">Membrane</location>
        <topology evidence="1">Multi-pass membrane protein</topology>
    </subcellularLocation>
</comment>
<dbReference type="PROSITE" id="PS50928">
    <property type="entry name" value="ABC_TM1"/>
    <property type="match status" value="1"/>
</dbReference>
<keyword evidence="4 6" id="KW-1133">Transmembrane helix</keyword>
<dbReference type="SUPFAM" id="SSF161098">
    <property type="entry name" value="MetI-like"/>
    <property type="match status" value="1"/>
</dbReference>
<dbReference type="PANTHER" id="PTHR30177">
    <property type="entry name" value="GLYCINE BETAINE/L-PROLINE TRANSPORT SYSTEM PERMEASE PROTEIN PROW"/>
    <property type="match status" value="1"/>
</dbReference>
<proteinExistence type="inferred from homology"/>
<feature type="transmembrane region" description="Helical" evidence="6">
    <location>
        <begin position="49"/>
        <end position="73"/>
    </location>
</feature>
<evidence type="ECO:0000256" key="5">
    <source>
        <dbReference type="ARBA" id="ARBA00023136"/>
    </source>
</evidence>
<evidence type="ECO:0000256" key="6">
    <source>
        <dbReference type="RuleBase" id="RU363032"/>
    </source>
</evidence>
<keyword evidence="2 6" id="KW-0813">Transport</keyword>
<dbReference type="GO" id="GO:0055085">
    <property type="term" value="P:transmembrane transport"/>
    <property type="evidence" value="ECO:0007669"/>
    <property type="project" value="InterPro"/>
</dbReference>
<dbReference type="InterPro" id="IPR035906">
    <property type="entry name" value="MetI-like_sf"/>
</dbReference>
<dbReference type="InterPro" id="IPR000515">
    <property type="entry name" value="MetI-like"/>
</dbReference>
<dbReference type="GO" id="GO:0005886">
    <property type="term" value="C:plasma membrane"/>
    <property type="evidence" value="ECO:0007669"/>
    <property type="project" value="UniProtKB-SubCell"/>
</dbReference>
<evidence type="ECO:0000256" key="3">
    <source>
        <dbReference type="ARBA" id="ARBA00022692"/>
    </source>
</evidence>
<accession>A0A931AH62</accession>
<dbReference type="InterPro" id="IPR051204">
    <property type="entry name" value="ABC_transp_perm/SBD"/>
</dbReference>
<name>A0A931AH62_9ACTN</name>
<keyword evidence="3 6" id="KW-0812">Transmembrane</keyword>
<feature type="transmembrane region" description="Helical" evidence="6">
    <location>
        <begin position="79"/>
        <end position="96"/>
    </location>
</feature>
<dbReference type="Proteomes" id="UP000605361">
    <property type="component" value="Unassembled WGS sequence"/>
</dbReference>
<reference evidence="8" key="1">
    <citation type="submission" date="2020-11" db="EMBL/GenBank/DDBJ databases">
        <title>Whole-genome analyses of Nonomuraea sp. K274.</title>
        <authorList>
            <person name="Veyisoglu A."/>
        </authorList>
    </citation>
    <scope>NUCLEOTIDE SEQUENCE</scope>
    <source>
        <strain evidence="8">K274</strain>
    </source>
</reference>
<sequence length="227" mass="23461">MSLWEYIEDRWDLIVFEAVQHASMVAQCVLVAAVLGVLIGLAGYRHRRVAALATASAGVLFTVPSLAMLGLLIPPLGLGVAPSVTALVLYALLPIIRNTVVGLQGVDPSLVDAARGIGMSRRRSLARIEFPMAWPVILAGIRVATQLTMGIGAVAAYVSGPGLGEQIFSGLARLGGANAVNSTLTGTIGVAILALLFDACLMLVGRLTAPGGLISRSRERLAGGARA</sequence>
<comment type="caution">
    <text evidence="8">The sequence shown here is derived from an EMBL/GenBank/DDBJ whole genome shotgun (WGS) entry which is preliminary data.</text>
</comment>
<evidence type="ECO:0000313" key="9">
    <source>
        <dbReference type="Proteomes" id="UP000605361"/>
    </source>
</evidence>
<evidence type="ECO:0000256" key="4">
    <source>
        <dbReference type="ARBA" id="ARBA00022989"/>
    </source>
</evidence>
<gene>
    <name evidence="8" type="ORF">ITP53_40685</name>
</gene>
<dbReference type="Pfam" id="PF00528">
    <property type="entry name" value="BPD_transp_1"/>
    <property type="match status" value="1"/>
</dbReference>
<dbReference type="RefSeq" id="WP_195900800.1">
    <property type="nucleotide sequence ID" value="NZ_JADOGI010000182.1"/>
</dbReference>
<dbReference type="EMBL" id="JADOGI010000182">
    <property type="protein sequence ID" value="MBF8191893.1"/>
    <property type="molecule type" value="Genomic_DNA"/>
</dbReference>
<keyword evidence="9" id="KW-1185">Reference proteome</keyword>
<dbReference type="PANTHER" id="PTHR30177:SF4">
    <property type="entry name" value="OSMOPROTECTANT IMPORT PERMEASE PROTEIN OSMW"/>
    <property type="match status" value="1"/>
</dbReference>
<feature type="transmembrane region" description="Helical" evidence="6">
    <location>
        <begin position="132"/>
        <end position="158"/>
    </location>
</feature>
<evidence type="ECO:0000259" key="7">
    <source>
        <dbReference type="PROSITE" id="PS50928"/>
    </source>
</evidence>
<evidence type="ECO:0000313" key="8">
    <source>
        <dbReference type="EMBL" id="MBF8191893.1"/>
    </source>
</evidence>
<dbReference type="GO" id="GO:0031460">
    <property type="term" value="P:glycine betaine transport"/>
    <property type="evidence" value="ECO:0007669"/>
    <property type="project" value="TreeGrafter"/>
</dbReference>
<dbReference type="CDD" id="cd06261">
    <property type="entry name" value="TM_PBP2"/>
    <property type="match status" value="1"/>
</dbReference>
<protein>
    <submittedName>
        <fullName evidence="8">ABC transporter permease</fullName>
    </submittedName>
</protein>
<feature type="transmembrane region" description="Helical" evidence="6">
    <location>
        <begin position="20"/>
        <end position="42"/>
    </location>
</feature>
<dbReference type="Gene3D" id="1.10.3720.10">
    <property type="entry name" value="MetI-like"/>
    <property type="match status" value="1"/>
</dbReference>
<evidence type="ECO:0000256" key="1">
    <source>
        <dbReference type="ARBA" id="ARBA00004141"/>
    </source>
</evidence>
<keyword evidence="5 6" id="KW-0472">Membrane</keyword>